<dbReference type="PATRIC" id="fig|2064.6.peg.1753"/>
<sequence length="230" mass="23216">MLVAAAVCPCPPLLVPEVAVGAAGEAEALRGACLDAVRGLADVELVVVVGTGDRAGVWTEGGAGSFRRYGVQKAVKLPLGGVDGPELSPALTVGAWLLEQAGVRVPTHAVAVRPDTAAERLLGLGRGLAELADRVGLLVMGDGSARRSVKAPGYLDGRAEGYDRAVAAALAAADASALAALDADLSAELLVEGRAPWQVLAGAAEGATLGGELRYEDAPYGVGYLVASWR</sequence>
<protein>
    <recommendedName>
        <fullName evidence="3">Aromatic ring-opening dioxygenase LigB</fullName>
    </recommendedName>
</protein>
<dbReference type="OrthoDB" id="4543339at2"/>
<dbReference type="RefSeq" id="WP_043909790.1">
    <property type="nucleotide sequence ID" value="NZ_JXZB01000002.1"/>
</dbReference>
<gene>
    <name evidence="1" type="ORF">TR51_08220</name>
</gene>
<reference evidence="1 2" key="1">
    <citation type="submission" date="2015-02" db="EMBL/GenBank/DDBJ databases">
        <title>Draft genome sequence of Kitasatospora griseola MF730-N6, a bafilomycin, terpentecin and satosporin producer.</title>
        <authorList>
            <person name="Arens J.C."/>
            <person name="Haltli B."/>
            <person name="Kerr R.G."/>
        </authorList>
    </citation>
    <scope>NUCLEOTIDE SEQUENCE [LARGE SCALE GENOMIC DNA]</scope>
    <source>
        <strain evidence="1 2">MF730-N6</strain>
    </source>
</reference>
<evidence type="ECO:0000313" key="1">
    <source>
        <dbReference type="EMBL" id="KIQ64339.1"/>
    </source>
</evidence>
<comment type="caution">
    <text evidence="1">The sequence shown here is derived from an EMBL/GenBank/DDBJ whole genome shotgun (WGS) entry which is preliminary data.</text>
</comment>
<dbReference type="Gene3D" id="3.40.830.10">
    <property type="entry name" value="LigB-like"/>
    <property type="match status" value="1"/>
</dbReference>
<proteinExistence type="predicted"/>
<dbReference type="STRING" id="2064.TR51_08220"/>
<dbReference type="SUPFAM" id="SSF53213">
    <property type="entry name" value="LigB-like"/>
    <property type="match status" value="1"/>
</dbReference>
<name>A0A0D0PP55_KITGR</name>
<organism evidence="1 2">
    <name type="scientific">Kitasatospora griseola</name>
    <name type="common">Streptomyces griseolosporeus</name>
    <dbReference type="NCBI Taxonomy" id="2064"/>
    <lineage>
        <taxon>Bacteria</taxon>
        <taxon>Bacillati</taxon>
        <taxon>Actinomycetota</taxon>
        <taxon>Actinomycetes</taxon>
        <taxon>Kitasatosporales</taxon>
        <taxon>Streptomycetaceae</taxon>
        <taxon>Kitasatospora</taxon>
    </lineage>
</organism>
<evidence type="ECO:0008006" key="3">
    <source>
        <dbReference type="Google" id="ProtNLM"/>
    </source>
</evidence>
<dbReference type="AlphaFoldDB" id="A0A0D0PP55"/>
<dbReference type="Proteomes" id="UP000032066">
    <property type="component" value="Unassembled WGS sequence"/>
</dbReference>
<accession>A0A0D0PP55</accession>
<dbReference type="EMBL" id="JXZB01000002">
    <property type="protein sequence ID" value="KIQ64339.1"/>
    <property type="molecule type" value="Genomic_DNA"/>
</dbReference>
<evidence type="ECO:0000313" key="2">
    <source>
        <dbReference type="Proteomes" id="UP000032066"/>
    </source>
</evidence>
<keyword evidence="2" id="KW-1185">Reference proteome</keyword>